<gene>
    <name evidence="1" type="ORF">V1477_019481</name>
</gene>
<keyword evidence="2" id="KW-1185">Reference proteome</keyword>
<accession>A0ABD2ASM2</accession>
<sequence>MFSRKLKLNFEIFSLNSLCFPSGQEKYDPCAKFVRHANRNFKLHYAPYQELSIDESLIGTYKGAEVKTDSDGKKFELGYNVVNITFLPTTFFSNIDLNELKYFRNNDVLFCAYPRKKSVKNLILLISTKSVDQNVTIIKKQHSREKHSTKPVIVYTSYGNVCNYAS</sequence>
<comment type="caution">
    <text evidence="1">The sequence shown here is derived from an EMBL/GenBank/DDBJ whole genome shotgun (WGS) entry which is preliminary data.</text>
</comment>
<organism evidence="1 2">
    <name type="scientific">Vespula maculifrons</name>
    <name type="common">Eastern yellow jacket</name>
    <name type="synonym">Wasp</name>
    <dbReference type="NCBI Taxonomy" id="7453"/>
    <lineage>
        <taxon>Eukaryota</taxon>
        <taxon>Metazoa</taxon>
        <taxon>Ecdysozoa</taxon>
        <taxon>Arthropoda</taxon>
        <taxon>Hexapoda</taxon>
        <taxon>Insecta</taxon>
        <taxon>Pterygota</taxon>
        <taxon>Neoptera</taxon>
        <taxon>Endopterygota</taxon>
        <taxon>Hymenoptera</taxon>
        <taxon>Apocrita</taxon>
        <taxon>Aculeata</taxon>
        <taxon>Vespoidea</taxon>
        <taxon>Vespidae</taxon>
        <taxon>Vespinae</taxon>
        <taxon>Vespula</taxon>
    </lineage>
</organism>
<dbReference type="Proteomes" id="UP001607303">
    <property type="component" value="Unassembled WGS sequence"/>
</dbReference>
<evidence type="ECO:0000313" key="2">
    <source>
        <dbReference type="Proteomes" id="UP001607303"/>
    </source>
</evidence>
<dbReference type="AlphaFoldDB" id="A0ABD2ASM2"/>
<proteinExistence type="predicted"/>
<dbReference type="EMBL" id="JAYRBN010000115">
    <property type="protein sequence ID" value="KAL2722890.1"/>
    <property type="molecule type" value="Genomic_DNA"/>
</dbReference>
<protein>
    <submittedName>
        <fullName evidence="1">PiggyBac transposable element-derived protein 4-like</fullName>
    </submittedName>
</protein>
<evidence type="ECO:0000313" key="1">
    <source>
        <dbReference type="EMBL" id="KAL2722890.1"/>
    </source>
</evidence>
<name>A0ABD2ASM2_VESMC</name>
<reference evidence="1 2" key="1">
    <citation type="journal article" date="2024" name="Ann. Entomol. Soc. Am.">
        <title>Genomic analyses of the southern and eastern yellowjacket wasps (Hymenoptera: Vespidae) reveal evolutionary signatures of social life.</title>
        <authorList>
            <person name="Catto M.A."/>
            <person name="Caine P.B."/>
            <person name="Orr S.E."/>
            <person name="Hunt B.G."/>
            <person name="Goodisman M.A.D."/>
        </authorList>
    </citation>
    <scope>NUCLEOTIDE SEQUENCE [LARGE SCALE GENOMIC DNA]</scope>
    <source>
        <strain evidence="1">232</strain>
        <tissue evidence="1">Head and thorax</tissue>
    </source>
</reference>